<dbReference type="Proteomes" id="UP000324832">
    <property type="component" value="Unassembled WGS sequence"/>
</dbReference>
<keyword evidence="3" id="KW-1185">Reference proteome</keyword>
<dbReference type="EMBL" id="FZQP02006133">
    <property type="protein sequence ID" value="VVD02564.1"/>
    <property type="molecule type" value="Genomic_DNA"/>
</dbReference>
<accession>A0A5E4QZP0</accession>
<dbReference type="AlphaFoldDB" id="A0A5E4QZP0"/>
<feature type="region of interest" description="Disordered" evidence="1">
    <location>
        <begin position="59"/>
        <end position="107"/>
    </location>
</feature>
<name>A0A5E4QZP0_9NEOP</name>
<protein>
    <submittedName>
        <fullName evidence="2">Uncharacterized protein</fullName>
    </submittedName>
</protein>
<evidence type="ECO:0000256" key="1">
    <source>
        <dbReference type="SAM" id="MobiDB-lite"/>
    </source>
</evidence>
<sequence length="107" mass="11947">MSRRPALSWRRSSRVTTAPSLLMDKLGLARRTPWQAVTPRRSCEASYLIPSPIFSAISPRLKKTRNLQRGGSGPPRKQPSPESGGQGAPRYRSVRQGSHRLCGPQRR</sequence>
<gene>
    <name evidence="2" type="ORF">LSINAPIS_LOCUS12749</name>
</gene>
<evidence type="ECO:0000313" key="2">
    <source>
        <dbReference type="EMBL" id="VVD02564.1"/>
    </source>
</evidence>
<proteinExistence type="predicted"/>
<organism evidence="2 3">
    <name type="scientific">Leptidea sinapis</name>
    <dbReference type="NCBI Taxonomy" id="189913"/>
    <lineage>
        <taxon>Eukaryota</taxon>
        <taxon>Metazoa</taxon>
        <taxon>Ecdysozoa</taxon>
        <taxon>Arthropoda</taxon>
        <taxon>Hexapoda</taxon>
        <taxon>Insecta</taxon>
        <taxon>Pterygota</taxon>
        <taxon>Neoptera</taxon>
        <taxon>Endopterygota</taxon>
        <taxon>Lepidoptera</taxon>
        <taxon>Glossata</taxon>
        <taxon>Ditrysia</taxon>
        <taxon>Papilionoidea</taxon>
        <taxon>Pieridae</taxon>
        <taxon>Dismorphiinae</taxon>
        <taxon>Leptidea</taxon>
    </lineage>
</organism>
<evidence type="ECO:0000313" key="3">
    <source>
        <dbReference type="Proteomes" id="UP000324832"/>
    </source>
</evidence>
<reference evidence="2 3" key="1">
    <citation type="submission" date="2017-07" db="EMBL/GenBank/DDBJ databases">
        <authorList>
            <person name="Talla V."/>
            <person name="Backstrom N."/>
        </authorList>
    </citation>
    <scope>NUCLEOTIDE SEQUENCE [LARGE SCALE GENOMIC DNA]</scope>
</reference>